<dbReference type="AlphaFoldDB" id="A0A7K1UVF3"/>
<proteinExistence type="inferred from homology"/>
<comment type="caution">
    <text evidence="3">The sequence shown here is derived from an EMBL/GenBank/DDBJ whole genome shotgun (WGS) entry which is preliminary data.</text>
</comment>
<sequence>MNDILVRPSEPALAVAAALAKVTGAQVDSVPAEISGAEFARALEGPDVALGVMARAQGPWEIVQRSPVPLVVVPPETAADYVLERVLVPLDGTEESAHAIGETVRLFSAAGIEISVLHVFDANTAPAHWDQAAHARSAWENEFRARVCAPYLPSTVSTVTLRSGAPEESILDSAARADMIVLGWSQRLLPGRARIVRHILAEAKVPVLLTPVRHG</sequence>
<dbReference type="Pfam" id="PF00582">
    <property type="entry name" value="Usp"/>
    <property type="match status" value="1"/>
</dbReference>
<evidence type="ECO:0000313" key="3">
    <source>
        <dbReference type="EMBL" id="MVU78344.1"/>
    </source>
</evidence>
<dbReference type="PANTHER" id="PTHR46268">
    <property type="entry name" value="STRESS RESPONSE PROTEIN NHAX"/>
    <property type="match status" value="1"/>
</dbReference>
<accession>A0A7K1UVF3</accession>
<dbReference type="PANTHER" id="PTHR46268:SF6">
    <property type="entry name" value="UNIVERSAL STRESS PROTEIN UP12"/>
    <property type="match status" value="1"/>
</dbReference>
<reference evidence="3 4" key="1">
    <citation type="submission" date="2019-12" db="EMBL/GenBank/DDBJ databases">
        <title>Nocardia sp. nov. ET3-3 isolated from soil.</title>
        <authorList>
            <person name="Kanchanasin P."/>
            <person name="Tanasupawat S."/>
            <person name="Yuki M."/>
            <person name="Kudo T."/>
        </authorList>
    </citation>
    <scope>NUCLEOTIDE SEQUENCE [LARGE SCALE GENOMIC DNA]</scope>
    <source>
        <strain evidence="3 4">ET3-3</strain>
    </source>
</reference>
<dbReference type="EMBL" id="WRPP01000002">
    <property type="protein sequence ID" value="MVU78344.1"/>
    <property type="molecule type" value="Genomic_DNA"/>
</dbReference>
<evidence type="ECO:0000259" key="2">
    <source>
        <dbReference type="Pfam" id="PF00582"/>
    </source>
</evidence>
<dbReference type="Proteomes" id="UP000466794">
    <property type="component" value="Unassembled WGS sequence"/>
</dbReference>
<dbReference type="InterPro" id="IPR006016">
    <property type="entry name" value="UspA"/>
</dbReference>
<name>A0A7K1UVF3_9NOCA</name>
<feature type="domain" description="UspA" evidence="2">
    <location>
        <begin position="84"/>
        <end position="210"/>
    </location>
</feature>
<organism evidence="3 4">
    <name type="scientific">Nocardia terrae</name>
    <dbReference type="NCBI Taxonomy" id="2675851"/>
    <lineage>
        <taxon>Bacteria</taxon>
        <taxon>Bacillati</taxon>
        <taxon>Actinomycetota</taxon>
        <taxon>Actinomycetes</taxon>
        <taxon>Mycobacteriales</taxon>
        <taxon>Nocardiaceae</taxon>
        <taxon>Nocardia</taxon>
    </lineage>
</organism>
<comment type="similarity">
    <text evidence="1">Belongs to the universal stress protein A family.</text>
</comment>
<gene>
    <name evidence="3" type="ORF">GPX89_13950</name>
</gene>
<dbReference type="CDD" id="cd00293">
    <property type="entry name" value="USP-like"/>
    <property type="match status" value="1"/>
</dbReference>
<evidence type="ECO:0000313" key="4">
    <source>
        <dbReference type="Proteomes" id="UP000466794"/>
    </source>
</evidence>
<keyword evidence="4" id="KW-1185">Reference proteome</keyword>
<dbReference type="SUPFAM" id="SSF52402">
    <property type="entry name" value="Adenine nucleotide alpha hydrolases-like"/>
    <property type="match status" value="1"/>
</dbReference>
<evidence type="ECO:0000256" key="1">
    <source>
        <dbReference type="ARBA" id="ARBA00008791"/>
    </source>
</evidence>
<dbReference type="RefSeq" id="WP_157387862.1">
    <property type="nucleotide sequence ID" value="NZ_WRPP01000002.1"/>
</dbReference>
<protein>
    <recommendedName>
        <fullName evidence="2">UspA domain-containing protein</fullName>
    </recommendedName>
</protein>
<dbReference type="Gene3D" id="3.40.50.12370">
    <property type="match status" value="1"/>
</dbReference>